<accession>A0A1I7WWD3</accession>
<evidence type="ECO:0000313" key="2">
    <source>
        <dbReference type="WBParaSite" id="Hba_09507"/>
    </source>
</evidence>
<protein>
    <submittedName>
        <fullName evidence="2">Uncharacterized protein</fullName>
    </submittedName>
</protein>
<dbReference type="Proteomes" id="UP000095283">
    <property type="component" value="Unplaced"/>
</dbReference>
<sequence>MEYMPKVSINGMFKISQSDETNNVRKRTSLVIQKFHDTGSTLKRKRLKVTRCHLPQAANDKRSYLKAAALLLRYELPDVQVKYNIDTIS</sequence>
<dbReference type="WBParaSite" id="Hba_09507">
    <property type="protein sequence ID" value="Hba_09507"/>
    <property type="gene ID" value="Hba_09507"/>
</dbReference>
<evidence type="ECO:0000313" key="1">
    <source>
        <dbReference type="Proteomes" id="UP000095283"/>
    </source>
</evidence>
<keyword evidence="1" id="KW-1185">Reference proteome</keyword>
<dbReference type="AlphaFoldDB" id="A0A1I7WWD3"/>
<organism evidence="1 2">
    <name type="scientific">Heterorhabditis bacteriophora</name>
    <name type="common">Entomopathogenic nematode worm</name>
    <dbReference type="NCBI Taxonomy" id="37862"/>
    <lineage>
        <taxon>Eukaryota</taxon>
        <taxon>Metazoa</taxon>
        <taxon>Ecdysozoa</taxon>
        <taxon>Nematoda</taxon>
        <taxon>Chromadorea</taxon>
        <taxon>Rhabditida</taxon>
        <taxon>Rhabditina</taxon>
        <taxon>Rhabditomorpha</taxon>
        <taxon>Strongyloidea</taxon>
        <taxon>Heterorhabditidae</taxon>
        <taxon>Heterorhabditis</taxon>
    </lineage>
</organism>
<name>A0A1I7WWD3_HETBA</name>
<proteinExistence type="predicted"/>
<reference evidence="2" key="1">
    <citation type="submission" date="2016-11" db="UniProtKB">
        <authorList>
            <consortium name="WormBaseParasite"/>
        </authorList>
    </citation>
    <scope>IDENTIFICATION</scope>
</reference>